<reference evidence="10 11" key="1">
    <citation type="submission" date="2012-10" db="EMBL/GenBank/DDBJ databases">
        <authorList>
            <person name="Zafar N."/>
            <person name="Inman J."/>
            <person name="Hall N."/>
            <person name="Lorenzi H."/>
            <person name="Caler E."/>
        </authorList>
    </citation>
    <scope>NUCLEOTIDE SEQUENCE [LARGE SCALE GENOMIC DNA]</scope>
    <source>
        <strain evidence="10 11">IP1</strain>
    </source>
</reference>
<keyword evidence="2" id="KW-0813">Transport</keyword>
<keyword evidence="4" id="KW-0677">Repeat</keyword>
<protein>
    <recommendedName>
        <fullName evidence="8">Mannose-P-dolichol utilization defect 1 protein homolog</fullName>
    </recommendedName>
</protein>
<keyword evidence="11" id="KW-1185">Reference proteome</keyword>
<dbReference type="Gene3D" id="1.20.1280.290">
    <property type="match status" value="2"/>
</dbReference>
<gene>
    <name evidence="10" type="ORF">EIN_320600</name>
</gene>
<name>A0A0A1U5K3_ENTIV</name>
<feature type="transmembrane region" description="Helical" evidence="9">
    <location>
        <begin position="118"/>
        <end position="136"/>
    </location>
</feature>
<evidence type="ECO:0000256" key="5">
    <source>
        <dbReference type="ARBA" id="ARBA00022989"/>
    </source>
</evidence>
<comment type="similarity">
    <text evidence="7 8">Belongs to the MPDU1 (TC 2.A.43.3) family.</text>
</comment>
<dbReference type="OrthoDB" id="271506at2759"/>
<dbReference type="InterPro" id="IPR016817">
    <property type="entry name" value="MannP-dilichol_defect-1"/>
</dbReference>
<dbReference type="InterPro" id="IPR006603">
    <property type="entry name" value="PQ-loop_rpt"/>
</dbReference>
<dbReference type="VEuPathDB" id="AmoebaDB:EIN_320600"/>
<feature type="transmembrane region" description="Helical" evidence="9">
    <location>
        <begin position="6"/>
        <end position="28"/>
    </location>
</feature>
<feature type="transmembrane region" description="Helical" evidence="9">
    <location>
        <begin position="40"/>
        <end position="59"/>
    </location>
</feature>
<accession>A0A0A1U5K3</accession>
<dbReference type="GeneID" id="14886005"/>
<evidence type="ECO:0000256" key="1">
    <source>
        <dbReference type="ARBA" id="ARBA00004141"/>
    </source>
</evidence>
<dbReference type="GO" id="GO:0016020">
    <property type="term" value="C:membrane"/>
    <property type="evidence" value="ECO:0007669"/>
    <property type="project" value="UniProtKB-SubCell"/>
</dbReference>
<evidence type="ECO:0000256" key="8">
    <source>
        <dbReference type="PIRNR" id="PIRNR023381"/>
    </source>
</evidence>
<proteinExistence type="inferred from homology"/>
<evidence type="ECO:0000256" key="3">
    <source>
        <dbReference type="ARBA" id="ARBA00022692"/>
    </source>
</evidence>
<dbReference type="AlphaFoldDB" id="A0A0A1U5K3"/>
<dbReference type="PANTHER" id="PTHR12226:SF2">
    <property type="entry name" value="MANNOSE-P-DOLICHOL UTILIZATION DEFECT 1 PROTEIN"/>
    <property type="match status" value="1"/>
</dbReference>
<dbReference type="KEGG" id="eiv:EIN_320600"/>
<feature type="transmembrane region" description="Helical" evidence="9">
    <location>
        <begin position="71"/>
        <end position="89"/>
    </location>
</feature>
<comment type="subcellular location">
    <subcellularLocation>
        <location evidence="1 8">Membrane</location>
        <topology evidence="1 8">Multi-pass membrane protein</topology>
    </subcellularLocation>
</comment>
<evidence type="ECO:0000313" key="10">
    <source>
        <dbReference type="EMBL" id="ELP87051.1"/>
    </source>
</evidence>
<keyword evidence="5 8" id="KW-1133">Transmembrane helix</keyword>
<keyword evidence="6 8" id="KW-0472">Membrane</keyword>
<sequence length="210" mass="23702">MDVSYLFSKLFGTLIVGASMFMKVPQILTIYQAKSGEGVSLQSFLIEIFLYAIAFNYHYQGGYPLSTYFDYFFLLIQDITIIILIVFYAKKIDAKFIEISVAFSLFFGALFAGLCPPAVLSVLQSLTIPFFIIAKLPQIYQNYKTKATGSLSLATTIGLFAGNLMRMFTTWVEMEGEYLILFSYFSGVVINGIIITQIFMYKGNKPQHID</sequence>
<dbReference type="Proteomes" id="UP000014680">
    <property type="component" value="Unassembled WGS sequence"/>
</dbReference>
<dbReference type="PIRSF" id="PIRSF023381">
    <property type="entry name" value="MannP-dilichol_defect-1p"/>
    <property type="match status" value="1"/>
</dbReference>
<dbReference type="Pfam" id="PF04193">
    <property type="entry name" value="PQ-loop"/>
    <property type="match status" value="2"/>
</dbReference>
<dbReference type="OMA" id="LQVLYYW"/>
<organism evidence="10 11">
    <name type="scientific">Entamoeba invadens IP1</name>
    <dbReference type="NCBI Taxonomy" id="370355"/>
    <lineage>
        <taxon>Eukaryota</taxon>
        <taxon>Amoebozoa</taxon>
        <taxon>Evosea</taxon>
        <taxon>Archamoebae</taxon>
        <taxon>Mastigamoebida</taxon>
        <taxon>Entamoebidae</taxon>
        <taxon>Entamoeba</taxon>
    </lineage>
</organism>
<dbReference type="EMBL" id="KB206890">
    <property type="protein sequence ID" value="ELP87051.1"/>
    <property type="molecule type" value="Genomic_DNA"/>
</dbReference>
<dbReference type="SMART" id="SM00679">
    <property type="entry name" value="CTNS"/>
    <property type="match status" value="2"/>
</dbReference>
<evidence type="ECO:0000256" key="7">
    <source>
        <dbReference type="ARBA" id="ARBA00038475"/>
    </source>
</evidence>
<evidence type="ECO:0000256" key="6">
    <source>
        <dbReference type="ARBA" id="ARBA00023136"/>
    </source>
</evidence>
<evidence type="ECO:0000256" key="9">
    <source>
        <dbReference type="SAM" id="Phobius"/>
    </source>
</evidence>
<evidence type="ECO:0000313" key="11">
    <source>
        <dbReference type="Proteomes" id="UP000014680"/>
    </source>
</evidence>
<evidence type="ECO:0000256" key="2">
    <source>
        <dbReference type="ARBA" id="ARBA00022448"/>
    </source>
</evidence>
<keyword evidence="3 8" id="KW-0812">Transmembrane</keyword>
<evidence type="ECO:0000256" key="4">
    <source>
        <dbReference type="ARBA" id="ARBA00022737"/>
    </source>
</evidence>
<dbReference type="RefSeq" id="XP_004253822.1">
    <property type="nucleotide sequence ID" value="XM_004253774.1"/>
</dbReference>
<feature type="transmembrane region" description="Helical" evidence="9">
    <location>
        <begin position="148"/>
        <end position="166"/>
    </location>
</feature>
<feature type="transmembrane region" description="Helical" evidence="9">
    <location>
        <begin position="178"/>
        <end position="201"/>
    </location>
</feature>
<dbReference type="PANTHER" id="PTHR12226">
    <property type="entry name" value="MANNOSE-P-DOLICHOL UTILIZATION DEFECT 1 LEC35 -RELATED"/>
    <property type="match status" value="1"/>
</dbReference>